<feature type="compositionally biased region" description="Low complexity" evidence="1">
    <location>
        <begin position="342"/>
        <end position="352"/>
    </location>
</feature>
<dbReference type="InterPro" id="IPR025139">
    <property type="entry name" value="DUF4062"/>
</dbReference>
<evidence type="ECO:0000256" key="1">
    <source>
        <dbReference type="SAM" id="MobiDB-lite"/>
    </source>
</evidence>
<comment type="caution">
    <text evidence="3">The sequence shown here is derived from an EMBL/GenBank/DDBJ whole genome shotgun (WGS) entry which is preliminary data.</text>
</comment>
<feature type="region of interest" description="Disordered" evidence="1">
    <location>
        <begin position="320"/>
        <end position="352"/>
    </location>
</feature>
<keyword evidence="4" id="KW-1185">Reference proteome</keyword>
<protein>
    <recommendedName>
        <fullName evidence="2">DUF4062 domain-containing protein</fullName>
    </recommendedName>
</protein>
<feature type="domain" description="DUF4062" evidence="2">
    <location>
        <begin position="5"/>
        <end position="101"/>
    </location>
</feature>
<dbReference type="Proteomes" id="UP001499924">
    <property type="component" value="Unassembled WGS sequence"/>
</dbReference>
<dbReference type="Pfam" id="PF13271">
    <property type="entry name" value="DUF4062"/>
    <property type="match status" value="1"/>
</dbReference>
<name>A0ABP6PUS2_9ACTN</name>
<evidence type="ECO:0000313" key="4">
    <source>
        <dbReference type="Proteomes" id="UP001499924"/>
    </source>
</evidence>
<evidence type="ECO:0000259" key="2">
    <source>
        <dbReference type="Pfam" id="PF13271"/>
    </source>
</evidence>
<gene>
    <name evidence="3" type="ORF">GCM10010531_43690</name>
</gene>
<organism evidence="3 4">
    <name type="scientific">Blastococcus jejuensis</name>
    <dbReference type="NCBI Taxonomy" id="351224"/>
    <lineage>
        <taxon>Bacteria</taxon>
        <taxon>Bacillati</taxon>
        <taxon>Actinomycetota</taxon>
        <taxon>Actinomycetes</taxon>
        <taxon>Geodermatophilales</taxon>
        <taxon>Geodermatophilaceae</taxon>
        <taxon>Blastococcus</taxon>
    </lineage>
</organism>
<sequence length="352" mass="40188">MARPRVFISSTYYDLKHVRASIDLFVRSLGFDSVLSEKGDIAYSFDRPLDESCYAEVGSSDMLVLIIGGRYGAAASDQEPADPKKFFERYESITKREYERAVELDLPIYILIEKSVQAEYRTFLANRPNRDINYAHVDSVNVFTMMEEILGRPRNNPVATFERFTDIENWLREQWAGLFRDLLKRSSQQKQLRALSEQVADLRSASETLKTYVEAVASKVVPEQSEALRDEERRRSSERAAQKKLYDSLAVRYLSNRLDAPRNEVIAAIAESEDLPQLLARLRDLDRMYAQDPDIEVALEVLAGHEDFLADLNIARAALSEPPFVQTSREPSTPRRPRRPSGTRGPSEANET</sequence>
<accession>A0ABP6PUS2</accession>
<dbReference type="RefSeq" id="WP_344691351.1">
    <property type="nucleotide sequence ID" value="NZ_BAAAVV010000020.1"/>
</dbReference>
<reference evidence="4" key="1">
    <citation type="journal article" date="2019" name="Int. J. Syst. Evol. Microbiol.">
        <title>The Global Catalogue of Microorganisms (GCM) 10K type strain sequencing project: providing services to taxonomists for standard genome sequencing and annotation.</title>
        <authorList>
            <consortium name="The Broad Institute Genomics Platform"/>
            <consortium name="The Broad Institute Genome Sequencing Center for Infectious Disease"/>
            <person name="Wu L."/>
            <person name="Ma J."/>
        </authorList>
    </citation>
    <scope>NUCLEOTIDE SEQUENCE [LARGE SCALE GENOMIC DNA]</scope>
    <source>
        <strain evidence="4">JCM 15614</strain>
    </source>
</reference>
<evidence type="ECO:0000313" key="3">
    <source>
        <dbReference type="EMBL" id="GAA3184746.1"/>
    </source>
</evidence>
<proteinExistence type="predicted"/>
<dbReference type="EMBL" id="BAAAVV010000020">
    <property type="protein sequence ID" value="GAA3184746.1"/>
    <property type="molecule type" value="Genomic_DNA"/>
</dbReference>